<dbReference type="InterPro" id="IPR015421">
    <property type="entry name" value="PyrdxlP-dep_Trfase_major"/>
</dbReference>
<reference evidence="9 10" key="1">
    <citation type="submission" date="2019-01" db="EMBL/GenBank/DDBJ databases">
        <title>Bacillus sp. M5HDSG1-1, whole genome shotgun sequence.</title>
        <authorList>
            <person name="Tuo L."/>
        </authorList>
    </citation>
    <scope>NUCLEOTIDE SEQUENCE [LARGE SCALE GENOMIC DNA]</scope>
    <source>
        <strain evidence="9 10">M5HDSG1-1</strain>
    </source>
</reference>
<evidence type="ECO:0000259" key="8">
    <source>
        <dbReference type="Pfam" id="PF00266"/>
    </source>
</evidence>
<evidence type="ECO:0000256" key="2">
    <source>
        <dbReference type="ARBA" id="ARBA00006490"/>
    </source>
</evidence>
<dbReference type="InterPro" id="IPR015422">
    <property type="entry name" value="PyrdxlP-dep_Trfase_small"/>
</dbReference>
<dbReference type="GO" id="GO:0046872">
    <property type="term" value="F:metal ion binding"/>
    <property type="evidence" value="ECO:0007669"/>
    <property type="project" value="UniProtKB-KW"/>
</dbReference>
<evidence type="ECO:0000313" key="9">
    <source>
        <dbReference type="EMBL" id="RVT64942.1"/>
    </source>
</evidence>
<comment type="similarity">
    <text evidence="2">Belongs to the class-V pyridoxal-phosphate-dependent aminotransferase family. NifS/IscS subfamily.</text>
</comment>
<evidence type="ECO:0000256" key="1">
    <source>
        <dbReference type="ARBA" id="ARBA00001933"/>
    </source>
</evidence>
<evidence type="ECO:0000256" key="3">
    <source>
        <dbReference type="ARBA" id="ARBA00022723"/>
    </source>
</evidence>
<dbReference type="PROSITE" id="PS00595">
    <property type="entry name" value="AA_TRANSFER_CLASS_5"/>
    <property type="match status" value="1"/>
</dbReference>
<dbReference type="EMBL" id="RZTZ01000002">
    <property type="protein sequence ID" value="RVT64942.1"/>
    <property type="molecule type" value="Genomic_DNA"/>
</dbReference>
<feature type="domain" description="Aminotransferase class V" evidence="8">
    <location>
        <begin position="2"/>
        <end position="361"/>
    </location>
</feature>
<evidence type="ECO:0000256" key="4">
    <source>
        <dbReference type="ARBA" id="ARBA00022898"/>
    </source>
</evidence>
<dbReference type="InterPro" id="IPR020578">
    <property type="entry name" value="Aminotrans_V_PyrdxlP_BS"/>
</dbReference>
<dbReference type="PANTHER" id="PTHR11601:SF50">
    <property type="entry name" value="CYSTEINE DESULFURASE ISCS 2-RELATED"/>
    <property type="match status" value="1"/>
</dbReference>
<keyword evidence="5" id="KW-0408">Iron</keyword>
<dbReference type="Gene3D" id="3.90.1150.10">
    <property type="entry name" value="Aspartate Aminotransferase, domain 1"/>
    <property type="match status" value="1"/>
</dbReference>
<dbReference type="Gene3D" id="1.10.260.50">
    <property type="match status" value="1"/>
</dbReference>
<dbReference type="SUPFAM" id="SSF53383">
    <property type="entry name" value="PLP-dependent transferases"/>
    <property type="match status" value="1"/>
</dbReference>
<name>A0A437KD53_9BACI</name>
<keyword evidence="10" id="KW-1185">Reference proteome</keyword>
<gene>
    <name evidence="9" type="ORF">EM808_05350</name>
</gene>
<evidence type="ECO:0000256" key="5">
    <source>
        <dbReference type="ARBA" id="ARBA00023004"/>
    </source>
</evidence>
<sequence length="380" mass="42132">MIYLDNSATTKPFPEVIESYTAVAANYFGNPSSIHRLGMEAEKLLMQARAQIAALLEVKPSEIYFTSGGTEGNNMALKGVSSLYKTRGKHIITTRIEHDSIKRVMEQLEQDGFTITYLPVDEQGFVAVDDIKKHIQNDTILVSIMHVNNETGAIQNIAEIGELLNHYPKILFHVDGVQAIGKTPLSFKDHHIDLYTMSAHKFHGLKGNGILYAKEGLLLSPLLAGGGQERNMRSGTENVAGAVSTAKALRMQMENYKMHFSKIQELNKFIRKQLEGMDGTMVHSPVHSVPHIINFSAEGIKAEVLIHALEEKGIFISTTSACSSKTNTVSKTLLAMGVPEHIAESSFRISLAYENNKKELEEAMTVLKETIHWLRGVMNK</sequence>
<dbReference type="FunFam" id="3.40.640.10:FF:000084">
    <property type="entry name" value="IscS-like cysteine desulfurase"/>
    <property type="match status" value="1"/>
</dbReference>
<dbReference type="Proteomes" id="UP000288024">
    <property type="component" value="Unassembled WGS sequence"/>
</dbReference>
<dbReference type="PIRSF" id="PIRSF005572">
    <property type="entry name" value="NifS"/>
    <property type="match status" value="1"/>
</dbReference>
<comment type="cofactor">
    <cofactor evidence="1 7">
        <name>pyridoxal 5'-phosphate</name>
        <dbReference type="ChEBI" id="CHEBI:597326"/>
    </cofactor>
</comment>
<protein>
    <submittedName>
        <fullName evidence="9">Cysteine desulfurase</fullName>
    </submittedName>
</protein>
<comment type="caution">
    <text evidence="9">The sequence shown here is derived from an EMBL/GenBank/DDBJ whole genome shotgun (WGS) entry which is preliminary data.</text>
</comment>
<keyword evidence="4" id="KW-0663">Pyridoxal phosphate</keyword>
<keyword evidence="6" id="KW-0411">Iron-sulfur</keyword>
<dbReference type="PANTHER" id="PTHR11601">
    <property type="entry name" value="CYSTEINE DESULFURYLASE FAMILY MEMBER"/>
    <property type="match status" value="1"/>
</dbReference>
<dbReference type="Gene3D" id="3.40.640.10">
    <property type="entry name" value="Type I PLP-dependent aspartate aminotransferase-like (Major domain)"/>
    <property type="match status" value="1"/>
</dbReference>
<dbReference type="InterPro" id="IPR000192">
    <property type="entry name" value="Aminotrans_V_dom"/>
</dbReference>
<dbReference type="InterPro" id="IPR015424">
    <property type="entry name" value="PyrdxlP-dep_Trfase"/>
</dbReference>
<evidence type="ECO:0000256" key="7">
    <source>
        <dbReference type="RuleBase" id="RU004504"/>
    </source>
</evidence>
<proteinExistence type="inferred from homology"/>
<dbReference type="GO" id="GO:0031071">
    <property type="term" value="F:cysteine desulfurase activity"/>
    <property type="evidence" value="ECO:0007669"/>
    <property type="project" value="UniProtKB-ARBA"/>
</dbReference>
<accession>A0A437KD53</accession>
<dbReference type="AlphaFoldDB" id="A0A437KD53"/>
<evidence type="ECO:0000256" key="6">
    <source>
        <dbReference type="ARBA" id="ARBA00023014"/>
    </source>
</evidence>
<dbReference type="Pfam" id="PF00266">
    <property type="entry name" value="Aminotran_5"/>
    <property type="match status" value="1"/>
</dbReference>
<dbReference type="InterPro" id="IPR016454">
    <property type="entry name" value="Cysteine_dSase"/>
</dbReference>
<evidence type="ECO:0000313" key="10">
    <source>
        <dbReference type="Proteomes" id="UP000288024"/>
    </source>
</evidence>
<organism evidence="9 10">
    <name type="scientific">Niallia taxi</name>
    <dbReference type="NCBI Taxonomy" id="2499688"/>
    <lineage>
        <taxon>Bacteria</taxon>
        <taxon>Bacillati</taxon>
        <taxon>Bacillota</taxon>
        <taxon>Bacilli</taxon>
        <taxon>Bacillales</taxon>
        <taxon>Bacillaceae</taxon>
        <taxon>Niallia</taxon>
    </lineage>
</organism>
<dbReference type="GO" id="GO:0051536">
    <property type="term" value="F:iron-sulfur cluster binding"/>
    <property type="evidence" value="ECO:0007669"/>
    <property type="project" value="UniProtKB-KW"/>
</dbReference>
<keyword evidence="3" id="KW-0479">Metal-binding</keyword>
<dbReference type="RefSeq" id="WP_127736999.1">
    <property type="nucleotide sequence ID" value="NZ_CAJCKN010000009.1"/>
</dbReference>